<protein>
    <submittedName>
        <fullName evidence="1">Uncharacterized protein</fullName>
    </submittedName>
</protein>
<organism evidence="1 2">
    <name type="scientific">Ajellomyces capsulatus</name>
    <name type="common">Darling's disease fungus</name>
    <name type="synonym">Histoplasma capsulatum</name>
    <dbReference type="NCBI Taxonomy" id="5037"/>
    <lineage>
        <taxon>Eukaryota</taxon>
        <taxon>Fungi</taxon>
        <taxon>Dikarya</taxon>
        <taxon>Ascomycota</taxon>
        <taxon>Pezizomycotina</taxon>
        <taxon>Eurotiomycetes</taxon>
        <taxon>Eurotiomycetidae</taxon>
        <taxon>Onygenales</taxon>
        <taxon>Ajellomycetaceae</taxon>
        <taxon>Histoplasma</taxon>
    </lineage>
</organism>
<evidence type="ECO:0000313" key="1">
    <source>
        <dbReference type="EMBL" id="QSS62578.1"/>
    </source>
</evidence>
<accession>A0A8A1M7T7</accession>
<dbReference type="VEuPathDB" id="FungiDB:I7I51_02316"/>
<proteinExistence type="predicted"/>
<dbReference type="AlphaFoldDB" id="A0A8A1M7T7"/>
<sequence>MGYDGGEFINPLPRDSDPVPWLIQGRLPLLGPRRRRTRQRHRDRFGLRLRSNQEDLRRFRIRVLKVVRPFASDVDMSQKGAPLSGWSSNDYRRSSWPAPASIKNCLGCRCRWQCGDPGCREAQR</sequence>
<dbReference type="EMBL" id="CP069112">
    <property type="protein sequence ID" value="QSS62578.1"/>
    <property type="molecule type" value="Genomic_DNA"/>
</dbReference>
<gene>
    <name evidence="1" type="ORF">I7I51_02316</name>
</gene>
<dbReference type="Proteomes" id="UP000663671">
    <property type="component" value="Chromosome 7"/>
</dbReference>
<name>A0A8A1M7T7_AJECA</name>
<reference evidence="1" key="1">
    <citation type="submission" date="2021-01" db="EMBL/GenBank/DDBJ databases">
        <title>Chromosome-level genome assembly of a human fungal pathogen reveals clustering of transcriptionally co-regulated genes.</title>
        <authorList>
            <person name="Voorhies M."/>
            <person name="Cohen S."/>
            <person name="Shea T.P."/>
            <person name="Petrus S."/>
            <person name="Munoz J.F."/>
            <person name="Poplawski S."/>
            <person name="Goldman W.E."/>
            <person name="Michael T."/>
            <person name="Cuomo C.A."/>
            <person name="Sil A."/>
            <person name="Beyhan S."/>
        </authorList>
    </citation>
    <scope>NUCLEOTIDE SEQUENCE</scope>
    <source>
        <strain evidence="1">WU24</strain>
    </source>
</reference>
<evidence type="ECO:0000313" key="2">
    <source>
        <dbReference type="Proteomes" id="UP000663671"/>
    </source>
</evidence>